<dbReference type="AlphaFoldDB" id="A0A2P4YVZ2"/>
<reference evidence="2 3" key="1">
    <citation type="submission" date="2014-04" db="EMBL/GenBank/DDBJ databases">
        <title>Comparative Genomics of Cryptosporidium Species.</title>
        <authorList>
            <person name="Silva J.C."/>
            <person name="Su Q."/>
            <person name="Chalmers R."/>
            <person name="Chibucos M.C."/>
            <person name="Elwin K."/>
            <person name="Godinez A."/>
            <person name="Guo F."/>
            <person name="Huynh K."/>
            <person name="Orvis J."/>
            <person name="Ott S."/>
            <person name="Sadzewicz L."/>
            <person name="Sengamalay N."/>
            <person name="Shetty A."/>
            <person name="Sun M."/>
            <person name="Tallon L."/>
            <person name="Xiao L."/>
            <person name="Zhang H."/>
            <person name="Fraser C.M."/>
            <person name="Zhu G."/>
            <person name="Kissinger J."/>
            <person name="Widmer G."/>
        </authorList>
    </citation>
    <scope>NUCLEOTIDE SEQUENCE [LARGE SCALE GENOMIC DNA]</scope>
    <source>
        <strain evidence="2 3">UKMEL1</strain>
    </source>
</reference>
<comment type="caution">
    <text evidence="2">The sequence shown here is derived from an EMBL/GenBank/DDBJ whole genome shotgun (WGS) entry which is preliminary data.</text>
</comment>
<dbReference type="EMBL" id="JIBK01000002">
    <property type="protein sequence ID" value="POM81970.1"/>
    <property type="molecule type" value="Genomic_DNA"/>
</dbReference>
<gene>
    <name evidence="2" type="ORF">CmeUKMEL1_00055</name>
</gene>
<protein>
    <submittedName>
        <fullName evidence="2">Uncharacterized protein</fullName>
    </submittedName>
</protein>
<sequence>MSELRREELIISDIPALLKEEMIEDDKDLCLELILDSEIRNDQVSDNCNFGSNEEFNLLSIFKDDNTNTKNNEQLDGQKDPKKDQKEGEKVENKEQVKDKKKREIDEAKTKEDVKKVKEKDQEKDPKEETKKDQEKDPKKETKKDQEKDPKKETKKDQEKDPKKETKKDQEKDPKKETKKDQEKDPKKETKKDQEKDPKKEIKKDQEKDPKKETKKDKEKDPKKETKKGQEDSKKDQKNDLKKKLDKAKIKDEKDKKKDTEKEIQKKDSSSQNKAKHNKEAIEEDEIIDSESDHQEKKNPKAKKDSSLSSKFFKIKIPYREASHIPSCLFEQDNTNDLDFNRIKNYNEYIHETSRVFSVDSACRYVFIKRISKLDNAIQNVINEGWNAFACTKDDKDFEDLMATNISEKLLEDYDLTANTEKIQGYEPLNLPKTRITFHANPITLNNEQILSKKNDINKDIIFD</sequence>
<proteinExistence type="predicted"/>
<evidence type="ECO:0000256" key="1">
    <source>
        <dbReference type="SAM" id="MobiDB-lite"/>
    </source>
</evidence>
<feature type="compositionally biased region" description="Basic and acidic residues" evidence="1">
    <location>
        <begin position="291"/>
        <end position="305"/>
    </location>
</feature>
<feature type="compositionally biased region" description="Basic and acidic residues" evidence="1">
    <location>
        <begin position="76"/>
        <end position="269"/>
    </location>
</feature>
<feature type="region of interest" description="Disordered" evidence="1">
    <location>
        <begin position="64"/>
        <end position="305"/>
    </location>
</feature>
<dbReference type="Proteomes" id="UP000236928">
    <property type="component" value="Unassembled WGS sequence"/>
</dbReference>
<name>A0A2P4YVZ2_9CRYT</name>
<accession>A0A2P4YVZ2</accession>
<organism evidence="2 3">
    <name type="scientific">Cryptosporidium meleagridis</name>
    <dbReference type="NCBI Taxonomy" id="93969"/>
    <lineage>
        <taxon>Eukaryota</taxon>
        <taxon>Sar</taxon>
        <taxon>Alveolata</taxon>
        <taxon>Apicomplexa</taxon>
        <taxon>Conoidasida</taxon>
        <taxon>Coccidia</taxon>
        <taxon>Eucoccidiorida</taxon>
        <taxon>Eimeriorina</taxon>
        <taxon>Cryptosporidiidae</taxon>
        <taxon>Cryptosporidium</taxon>
    </lineage>
</organism>
<keyword evidence="3" id="KW-1185">Reference proteome</keyword>
<dbReference type="VEuPathDB" id="CryptoDB:CmeUKMEL1_00055"/>
<evidence type="ECO:0000313" key="3">
    <source>
        <dbReference type="Proteomes" id="UP000236928"/>
    </source>
</evidence>
<evidence type="ECO:0000313" key="2">
    <source>
        <dbReference type="EMBL" id="POM81970.1"/>
    </source>
</evidence>
<dbReference type="OrthoDB" id="344369at2759"/>